<protein>
    <submittedName>
        <fullName evidence="3">Gfo/Idh/MocA family oxidoreductase</fullName>
    </submittedName>
</protein>
<gene>
    <name evidence="3" type="ORF">K3T81_10115</name>
</gene>
<proteinExistence type="predicted"/>
<sequence length="327" mass="36338">MRIGTVGTSWITESFIEAIKEVDGAELCAVHSRAEVKAENFARKHGAAYYYTDLQEMAESDHLDCVYLASPNSLHFKQAVLFLEQGKHVICEKPMFTSLKEFEEAHRVAEENGVRLFEAMRNLYTPNFQKVKAEFYDVGQLRNVLLHRMKYSSRYDDLLAGKEPAIFSAKFAGGALVDLGVYPIAVAVALFGKPLDVQYTPVMLSSGVDGSGTLVLTYPGFVCTILCSKISTSYLESEIQGEAGTISIDDIGAFSNIHYKPRSKGECTWNGATQRENVMAYELEAFLDCMQEGDSPAYEEMKAISREVLAITETARKQAGIYFEGED</sequence>
<dbReference type="Gene3D" id="3.30.360.10">
    <property type="entry name" value="Dihydrodipicolinate Reductase, domain 2"/>
    <property type="match status" value="1"/>
</dbReference>
<dbReference type="Pfam" id="PF01408">
    <property type="entry name" value="GFO_IDH_MocA"/>
    <property type="match status" value="1"/>
</dbReference>
<evidence type="ECO:0000259" key="1">
    <source>
        <dbReference type="Pfam" id="PF01408"/>
    </source>
</evidence>
<dbReference type="Pfam" id="PF22725">
    <property type="entry name" value="GFO_IDH_MocA_C3"/>
    <property type="match status" value="1"/>
</dbReference>
<dbReference type="AlphaFoldDB" id="A0AAW5B8G2"/>
<dbReference type="InterPro" id="IPR055170">
    <property type="entry name" value="GFO_IDH_MocA-like_dom"/>
</dbReference>
<dbReference type="GO" id="GO:0000166">
    <property type="term" value="F:nucleotide binding"/>
    <property type="evidence" value="ECO:0007669"/>
    <property type="project" value="InterPro"/>
</dbReference>
<name>A0AAW5B8G2_9BACI</name>
<feature type="domain" description="GFO/IDH/MocA-like oxidoreductase" evidence="2">
    <location>
        <begin position="151"/>
        <end position="246"/>
    </location>
</feature>
<organism evidence="3 4">
    <name type="scientific">Oceanobacillus jordanicus</name>
    <dbReference type="NCBI Taxonomy" id="2867266"/>
    <lineage>
        <taxon>Bacteria</taxon>
        <taxon>Bacillati</taxon>
        <taxon>Bacillota</taxon>
        <taxon>Bacilli</taxon>
        <taxon>Bacillales</taxon>
        <taxon>Bacillaceae</taxon>
        <taxon>Oceanobacillus</taxon>
    </lineage>
</organism>
<dbReference type="Gene3D" id="3.40.50.720">
    <property type="entry name" value="NAD(P)-binding Rossmann-like Domain"/>
    <property type="match status" value="1"/>
</dbReference>
<dbReference type="EMBL" id="JAIFZM010000007">
    <property type="protein sequence ID" value="MCG3419509.1"/>
    <property type="molecule type" value="Genomic_DNA"/>
</dbReference>
<dbReference type="InterPro" id="IPR036291">
    <property type="entry name" value="NAD(P)-bd_dom_sf"/>
</dbReference>
<accession>A0AAW5B8G2</accession>
<evidence type="ECO:0000313" key="4">
    <source>
        <dbReference type="Proteomes" id="UP001199631"/>
    </source>
</evidence>
<dbReference type="PANTHER" id="PTHR43054:SF1">
    <property type="entry name" value="SCYLLO-INOSITOL 2-DEHYDROGENASE (NADP(+)) IOLU"/>
    <property type="match status" value="1"/>
</dbReference>
<dbReference type="InterPro" id="IPR000683">
    <property type="entry name" value="Gfo/Idh/MocA-like_OxRdtase_N"/>
</dbReference>
<dbReference type="PANTHER" id="PTHR43054">
    <property type="match status" value="1"/>
</dbReference>
<dbReference type="Proteomes" id="UP001199631">
    <property type="component" value="Unassembled WGS sequence"/>
</dbReference>
<dbReference type="SUPFAM" id="SSF55347">
    <property type="entry name" value="Glyceraldehyde-3-phosphate dehydrogenase-like, C-terminal domain"/>
    <property type="match status" value="1"/>
</dbReference>
<comment type="caution">
    <text evidence="3">The sequence shown here is derived from an EMBL/GenBank/DDBJ whole genome shotgun (WGS) entry which is preliminary data.</text>
</comment>
<dbReference type="SUPFAM" id="SSF51735">
    <property type="entry name" value="NAD(P)-binding Rossmann-fold domains"/>
    <property type="match status" value="1"/>
</dbReference>
<dbReference type="RefSeq" id="WP_238019783.1">
    <property type="nucleotide sequence ID" value="NZ_JAIFZM010000007.1"/>
</dbReference>
<reference evidence="3 4" key="1">
    <citation type="journal article" date="2022" name="Evol. Bioinform. Online">
        <title>Draft Genome Sequence of Oceanobacillus jordanicus Strain GSFE11, a Halotolerant Plant Growth-Promoting Bacterial Endophyte Isolated From the Jordan Valley.</title>
        <authorList>
            <person name="Alhindi T."/>
            <person name="Albdaiwi R."/>
        </authorList>
    </citation>
    <scope>NUCLEOTIDE SEQUENCE [LARGE SCALE GENOMIC DNA]</scope>
    <source>
        <strain evidence="3 4">GSFE11</strain>
    </source>
</reference>
<evidence type="ECO:0000259" key="2">
    <source>
        <dbReference type="Pfam" id="PF22725"/>
    </source>
</evidence>
<evidence type="ECO:0000313" key="3">
    <source>
        <dbReference type="EMBL" id="MCG3419509.1"/>
    </source>
</evidence>
<keyword evidence="4" id="KW-1185">Reference proteome</keyword>
<feature type="domain" description="Gfo/Idh/MocA-like oxidoreductase N-terminal" evidence="1">
    <location>
        <begin position="1"/>
        <end position="117"/>
    </location>
</feature>